<name>A0A4D7QFB8_9HYPH</name>
<proteinExistence type="predicted"/>
<dbReference type="RefSeq" id="WP_137099961.1">
    <property type="nucleotide sequence ID" value="NZ_CP039865.1"/>
</dbReference>
<dbReference type="InterPro" id="IPR008767">
    <property type="entry name" value="Phage_SPP1_head-tail_adaptor"/>
</dbReference>
<dbReference type="InterPro" id="IPR038666">
    <property type="entry name" value="SSP1_head-tail_sf"/>
</dbReference>
<gene>
    <name evidence="1" type="ORF">E8L99_13115</name>
</gene>
<dbReference type="Pfam" id="PF05521">
    <property type="entry name" value="Phage_HCP"/>
    <property type="match status" value="1"/>
</dbReference>
<dbReference type="KEGG" id="paqt:E8L99_13115"/>
<keyword evidence="2" id="KW-1185">Reference proteome</keyword>
<accession>A0A4D7QFB8</accession>
<sequence length="106" mass="11827">MNPGAFRHRLVIEAPVETADGAGGVTRSFETVATVWGLIEPLGGTEIRTEDRLVQRLTHRITLRAFSGLTAAHRFRRGARIFEIRAIRDDVPAIRFLTCQCEEIAP</sequence>
<dbReference type="OrthoDB" id="7570189at2"/>
<dbReference type="EMBL" id="CP039865">
    <property type="protein sequence ID" value="QCK86630.1"/>
    <property type="molecule type" value="Genomic_DNA"/>
</dbReference>
<dbReference type="AlphaFoldDB" id="A0A4D7QFB8"/>
<dbReference type="Proteomes" id="UP000298588">
    <property type="component" value="Chromosome"/>
</dbReference>
<protein>
    <submittedName>
        <fullName evidence="1">Head-tail adaptor protein</fullName>
    </submittedName>
</protein>
<evidence type="ECO:0000313" key="2">
    <source>
        <dbReference type="Proteomes" id="UP000298588"/>
    </source>
</evidence>
<organism evidence="1 2">
    <name type="scientific">Phreatobacter aquaticus</name>
    <dbReference type="NCBI Taxonomy" id="2570229"/>
    <lineage>
        <taxon>Bacteria</taxon>
        <taxon>Pseudomonadati</taxon>
        <taxon>Pseudomonadota</taxon>
        <taxon>Alphaproteobacteria</taxon>
        <taxon>Hyphomicrobiales</taxon>
        <taxon>Phreatobacteraceae</taxon>
        <taxon>Phreatobacter</taxon>
    </lineage>
</organism>
<reference evidence="1 2" key="1">
    <citation type="submission" date="2019-04" db="EMBL/GenBank/DDBJ databases">
        <title>Phreatobacter aquaticus sp. nov.</title>
        <authorList>
            <person name="Choi A."/>
            <person name="Baek K."/>
        </authorList>
    </citation>
    <scope>NUCLEOTIDE SEQUENCE [LARGE SCALE GENOMIC DNA]</scope>
    <source>
        <strain evidence="1 2">NMCR1094</strain>
    </source>
</reference>
<dbReference type="Gene3D" id="2.40.10.270">
    <property type="entry name" value="Bacteriophage SPP1 head-tail adaptor protein"/>
    <property type="match status" value="1"/>
</dbReference>
<dbReference type="NCBIfam" id="TIGR01563">
    <property type="entry name" value="gp16_SPP1"/>
    <property type="match status" value="1"/>
</dbReference>
<evidence type="ECO:0000313" key="1">
    <source>
        <dbReference type="EMBL" id="QCK86630.1"/>
    </source>
</evidence>